<accession>A0A8H3XC83</accession>
<dbReference type="Proteomes" id="UP000439903">
    <property type="component" value="Unassembled WGS sequence"/>
</dbReference>
<gene>
    <name evidence="1" type="ORF">F8M41_002854</name>
</gene>
<reference evidence="1 2" key="1">
    <citation type="journal article" date="2019" name="Environ. Microbiol.">
        <title>At the nexus of three kingdoms: the genome of the mycorrhizal fungus Gigaspora margarita provides insights into plant, endobacterial and fungal interactions.</title>
        <authorList>
            <person name="Venice F."/>
            <person name="Ghignone S."/>
            <person name="Salvioli di Fossalunga A."/>
            <person name="Amselem J."/>
            <person name="Novero M."/>
            <person name="Xianan X."/>
            <person name="Sedzielewska Toro K."/>
            <person name="Morin E."/>
            <person name="Lipzen A."/>
            <person name="Grigoriev I.V."/>
            <person name="Henrissat B."/>
            <person name="Martin F.M."/>
            <person name="Bonfante P."/>
        </authorList>
    </citation>
    <scope>NUCLEOTIDE SEQUENCE [LARGE SCALE GENOMIC DNA]</scope>
    <source>
        <strain evidence="1 2">BEG34</strain>
    </source>
</reference>
<dbReference type="OrthoDB" id="1937594at2759"/>
<keyword evidence="2" id="KW-1185">Reference proteome</keyword>
<name>A0A8H3XC83_GIGMA</name>
<protein>
    <submittedName>
        <fullName evidence="1">Uncharacterized protein</fullName>
    </submittedName>
</protein>
<sequence length="79" mass="9822">MQFIEYYYCEKENFEFYDLKEKLQNIQTKFENIYFQTYYPLSTVKHLPNNNKIIVSAENDILMFDNYVNNFFEYTVKQI</sequence>
<organism evidence="1 2">
    <name type="scientific">Gigaspora margarita</name>
    <dbReference type="NCBI Taxonomy" id="4874"/>
    <lineage>
        <taxon>Eukaryota</taxon>
        <taxon>Fungi</taxon>
        <taxon>Fungi incertae sedis</taxon>
        <taxon>Mucoromycota</taxon>
        <taxon>Glomeromycotina</taxon>
        <taxon>Glomeromycetes</taxon>
        <taxon>Diversisporales</taxon>
        <taxon>Gigasporaceae</taxon>
        <taxon>Gigaspora</taxon>
    </lineage>
</organism>
<dbReference type="EMBL" id="WTPW01001242">
    <property type="protein sequence ID" value="KAF0447040.1"/>
    <property type="molecule type" value="Genomic_DNA"/>
</dbReference>
<evidence type="ECO:0000313" key="1">
    <source>
        <dbReference type="EMBL" id="KAF0447040.1"/>
    </source>
</evidence>
<comment type="caution">
    <text evidence="1">The sequence shown here is derived from an EMBL/GenBank/DDBJ whole genome shotgun (WGS) entry which is preliminary data.</text>
</comment>
<proteinExistence type="predicted"/>
<dbReference type="AlphaFoldDB" id="A0A8H3XC83"/>
<evidence type="ECO:0000313" key="2">
    <source>
        <dbReference type="Proteomes" id="UP000439903"/>
    </source>
</evidence>